<reference evidence="18" key="1">
    <citation type="journal article" date="2020" name="Stud. Mycol.">
        <title>101 Dothideomycetes genomes: a test case for predicting lifestyles and emergence of pathogens.</title>
        <authorList>
            <person name="Haridas S."/>
            <person name="Albert R."/>
            <person name="Binder M."/>
            <person name="Bloem J."/>
            <person name="Labutti K."/>
            <person name="Salamov A."/>
            <person name="Andreopoulos B."/>
            <person name="Baker S."/>
            <person name="Barry K."/>
            <person name="Bills G."/>
            <person name="Bluhm B."/>
            <person name="Cannon C."/>
            <person name="Castanera R."/>
            <person name="Culley D."/>
            <person name="Daum C."/>
            <person name="Ezra D."/>
            <person name="Gonzalez J."/>
            <person name="Henrissat B."/>
            <person name="Kuo A."/>
            <person name="Liang C."/>
            <person name="Lipzen A."/>
            <person name="Lutzoni F."/>
            <person name="Magnuson J."/>
            <person name="Mondo S."/>
            <person name="Nolan M."/>
            <person name="Ohm R."/>
            <person name="Pangilinan J."/>
            <person name="Park H.-J."/>
            <person name="Ramirez L."/>
            <person name="Alfaro M."/>
            <person name="Sun H."/>
            <person name="Tritt A."/>
            <person name="Yoshinaga Y."/>
            <person name="Zwiers L.-H."/>
            <person name="Turgeon B."/>
            <person name="Goodwin S."/>
            <person name="Spatafora J."/>
            <person name="Crous P."/>
            <person name="Grigoriev I."/>
        </authorList>
    </citation>
    <scope>NUCLEOTIDE SEQUENCE</scope>
    <source>
        <strain evidence="18">ATCC 36951</strain>
    </source>
</reference>
<evidence type="ECO:0000313" key="18">
    <source>
        <dbReference type="EMBL" id="KAF2174023.1"/>
    </source>
</evidence>
<dbReference type="SMART" id="SM00631">
    <property type="entry name" value="Zn_pept"/>
    <property type="match status" value="1"/>
</dbReference>
<feature type="active site" description="Proton donor/acceptor" evidence="15">
    <location>
        <position position="391"/>
    </location>
</feature>
<evidence type="ECO:0000256" key="15">
    <source>
        <dbReference type="PROSITE-ProRule" id="PRU01379"/>
    </source>
</evidence>
<keyword evidence="12" id="KW-0482">Metalloprotease</keyword>
<evidence type="ECO:0000256" key="9">
    <source>
        <dbReference type="ARBA" id="ARBA00022801"/>
    </source>
</evidence>
<evidence type="ECO:0000313" key="19">
    <source>
        <dbReference type="Proteomes" id="UP000799537"/>
    </source>
</evidence>
<dbReference type="SUPFAM" id="SSF54897">
    <property type="entry name" value="Protease propeptides/inhibitors"/>
    <property type="match status" value="1"/>
</dbReference>
<organism evidence="18 19">
    <name type="scientific">Zasmidium cellare ATCC 36951</name>
    <dbReference type="NCBI Taxonomy" id="1080233"/>
    <lineage>
        <taxon>Eukaryota</taxon>
        <taxon>Fungi</taxon>
        <taxon>Dikarya</taxon>
        <taxon>Ascomycota</taxon>
        <taxon>Pezizomycotina</taxon>
        <taxon>Dothideomycetes</taxon>
        <taxon>Dothideomycetidae</taxon>
        <taxon>Mycosphaerellales</taxon>
        <taxon>Mycosphaerellaceae</taxon>
        <taxon>Zasmidium</taxon>
    </lineage>
</organism>
<dbReference type="GeneID" id="54568339"/>
<evidence type="ECO:0000256" key="10">
    <source>
        <dbReference type="ARBA" id="ARBA00022833"/>
    </source>
</evidence>
<accession>A0A6A6D4G6</accession>
<dbReference type="GO" id="GO:0004181">
    <property type="term" value="F:metallocarboxypeptidase activity"/>
    <property type="evidence" value="ECO:0007669"/>
    <property type="project" value="InterPro"/>
</dbReference>
<dbReference type="EMBL" id="ML993579">
    <property type="protein sequence ID" value="KAF2174023.1"/>
    <property type="molecule type" value="Genomic_DNA"/>
</dbReference>
<feature type="signal peptide" evidence="16">
    <location>
        <begin position="1"/>
        <end position="15"/>
    </location>
</feature>
<evidence type="ECO:0000256" key="7">
    <source>
        <dbReference type="ARBA" id="ARBA00022723"/>
    </source>
</evidence>
<dbReference type="CDD" id="cd03860">
    <property type="entry name" value="M14_CP_A-B_like"/>
    <property type="match status" value="1"/>
</dbReference>
<dbReference type="InterPro" id="IPR000834">
    <property type="entry name" value="Peptidase_M14"/>
</dbReference>
<keyword evidence="14" id="KW-1015">Disulfide bond</keyword>
<dbReference type="PANTHER" id="PTHR11705">
    <property type="entry name" value="PROTEASE FAMILY M14 CARBOXYPEPTIDASE A,B"/>
    <property type="match status" value="1"/>
</dbReference>
<dbReference type="Pfam" id="PF00246">
    <property type="entry name" value="Peptidase_M14"/>
    <property type="match status" value="1"/>
</dbReference>
<evidence type="ECO:0000256" key="3">
    <source>
        <dbReference type="ARBA" id="ARBA00004613"/>
    </source>
</evidence>
<keyword evidence="9" id="KW-0378">Hydrolase</keyword>
<evidence type="ECO:0000256" key="1">
    <source>
        <dbReference type="ARBA" id="ARBA00001947"/>
    </source>
</evidence>
<keyword evidence="11" id="KW-0843">Virulence</keyword>
<evidence type="ECO:0000256" key="6">
    <source>
        <dbReference type="ARBA" id="ARBA00022670"/>
    </source>
</evidence>
<dbReference type="OrthoDB" id="3626597at2759"/>
<proteinExistence type="inferred from homology"/>
<evidence type="ECO:0000256" key="16">
    <source>
        <dbReference type="SAM" id="SignalP"/>
    </source>
</evidence>
<sequence length="425" mass="47089">MLGLRLLALLPLAFGSLIAQDDSVNYDGHRVYRVDSNGESDAVLNKLSTLSYQRWNYCSDEHIDISLAPDEAEKFEELGLKYSVMHQDLGADIIAESAGASTKYVKRQNGALPSDSWFNSYHAYADHVQYWKDLNAAFPKNSQYFVAGKSYEKRDIFGLKLYGNSTGDKPAIIWHGNVHAREWITSMTVEYITYNLIKGYKGGDATFASFLDAYDFYILPFVNPDGFVFSQTKDRLWRKNRSPGPIVGQLGLCYGTDINRNWPYQWIGDPRGSSPNPCDQTYRGRAAGDTPENKALVAQMNATAAKQPIALYVDWHSYGQYILSPYGYTATVPANSADQVSLGNEAANAIRAVYGTNFTVGPSGATLYPTTGSSADYATDITGAEYAYAFELRDQGDHGFVLPPEQIRPTGEEMLEGIKVFLTGL</sequence>
<dbReference type="Proteomes" id="UP000799537">
    <property type="component" value="Unassembled WGS sequence"/>
</dbReference>
<keyword evidence="5" id="KW-0964">Secreted</keyword>
<dbReference type="PANTHER" id="PTHR11705:SF143">
    <property type="entry name" value="SLL0236 PROTEIN"/>
    <property type="match status" value="1"/>
</dbReference>
<protein>
    <recommendedName>
        <fullName evidence="17">Peptidase M14 domain-containing protein</fullName>
    </recommendedName>
</protein>
<dbReference type="AlphaFoldDB" id="A0A6A6D4G6"/>
<evidence type="ECO:0000256" key="13">
    <source>
        <dbReference type="ARBA" id="ARBA00023145"/>
    </source>
</evidence>
<dbReference type="Gene3D" id="3.40.630.10">
    <property type="entry name" value="Zn peptidases"/>
    <property type="match status" value="1"/>
</dbReference>
<dbReference type="PRINTS" id="PR00765">
    <property type="entry name" value="CRBOXYPTASEA"/>
</dbReference>
<keyword evidence="13" id="KW-0865">Zymogen</keyword>
<dbReference type="GO" id="GO:0006508">
    <property type="term" value="P:proteolysis"/>
    <property type="evidence" value="ECO:0007669"/>
    <property type="project" value="UniProtKB-KW"/>
</dbReference>
<keyword evidence="10" id="KW-0862">Zinc</keyword>
<keyword evidence="6" id="KW-0645">Protease</keyword>
<keyword evidence="7" id="KW-0479">Metal-binding</keyword>
<dbReference type="InterPro" id="IPR036990">
    <property type="entry name" value="M14A-like_propep"/>
</dbReference>
<keyword evidence="8 16" id="KW-0732">Signal</keyword>
<feature type="domain" description="Peptidase M14" evidence="17">
    <location>
        <begin position="120"/>
        <end position="425"/>
    </location>
</feature>
<evidence type="ECO:0000256" key="4">
    <source>
        <dbReference type="ARBA" id="ARBA00005988"/>
    </source>
</evidence>
<evidence type="ECO:0000256" key="2">
    <source>
        <dbReference type="ARBA" id="ARBA00003091"/>
    </source>
</evidence>
<evidence type="ECO:0000256" key="8">
    <source>
        <dbReference type="ARBA" id="ARBA00022729"/>
    </source>
</evidence>
<dbReference type="PROSITE" id="PS52035">
    <property type="entry name" value="PEPTIDASE_M14"/>
    <property type="match status" value="1"/>
</dbReference>
<name>A0A6A6D4G6_ZASCE</name>
<feature type="chain" id="PRO_5025667832" description="Peptidase M14 domain-containing protein" evidence="16">
    <location>
        <begin position="16"/>
        <end position="425"/>
    </location>
</feature>
<keyword evidence="19" id="KW-1185">Reference proteome</keyword>
<evidence type="ECO:0000256" key="12">
    <source>
        <dbReference type="ARBA" id="ARBA00023049"/>
    </source>
</evidence>
<comment type="subcellular location">
    <subcellularLocation>
        <location evidence="3">Secreted</location>
    </subcellularLocation>
</comment>
<dbReference type="SUPFAM" id="SSF53187">
    <property type="entry name" value="Zn-dependent exopeptidases"/>
    <property type="match status" value="1"/>
</dbReference>
<comment type="function">
    <text evidence="2">Extracellular metalloprotease that contributes to pathogenicity.</text>
</comment>
<dbReference type="GO" id="GO:0008270">
    <property type="term" value="F:zinc ion binding"/>
    <property type="evidence" value="ECO:0007669"/>
    <property type="project" value="InterPro"/>
</dbReference>
<dbReference type="Gene3D" id="3.30.70.340">
    <property type="entry name" value="Metallocarboxypeptidase-like"/>
    <property type="match status" value="1"/>
</dbReference>
<evidence type="ECO:0000256" key="14">
    <source>
        <dbReference type="ARBA" id="ARBA00023157"/>
    </source>
</evidence>
<dbReference type="FunFam" id="3.40.630.10:FF:000165">
    <property type="entry name" value="Glucan 1,4-alpha-glucosidase, putative"/>
    <property type="match status" value="1"/>
</dbReference>
<dbReference type="GO" id="GO:0005576">
    <property type="term" value="C:extracellular region"/>
    <property type="evidence" value="ECO:0007669"/>
    <property type="project" value="UniProtKB-SubCell"/>
</dbReference>
<comment type="cofactor">
    <cofactor evidence="1">
        <name>Zn(2+)</name>
        <dbReference type="ChEBI" id="CHEBI:29105"/>
    </cofactor>
</comment>
<evidence type="ECO:0000256" key="5">
    <source>
        <dbReference type="ARBA" id="ARBA00022525"/>
    </source>
</evidence>
<gene>
    <name evidence="18" type="ORF">M409DRAFT_62203</name>
</gene>
<dbReference type="RefSeq" id="XP_033674912.1">
    <property type="nucleotide sequence ID" value="XM_033815067.1"/>
</dbReference>
<evidence type="ECO:0000256" key="11">
    <source>
        <dbReference type="ARBA" id="ARBA00023026"/>
    </source>
</evidence>
<comment type="similarity">
    <text evidence="4 15">Belongs to the peptidase M14 family.</text>
</comment>
<evidence type="ECO:0000259" key="17">
    <source>
        <dbReference type="PROSITE" id="PS52035"/>
    </source>
</evidence>